<sequence length="342" mass="37597">ITDMSAGDALDRFVRGLKPDLRVMVRSRFPHSLESAESMALAIEAARNDGEPVSVPIVANPNPFARGGNSASHVRDDPMDLDAIRQALNVISSAFNNGRNGRSGDRRNGNRRQVRCYACQGMGHVKAECPTWKRSAGPKKSFGGNNGGPRQRSLNSIQHVASASTGGSFAVEEDGNDIDVDSNFLDQDHAHLLNLNNKETDLPLYEFVLCYDDNKCRKVKVLLDTGASANYISPRLLDGKMKVLPLRSCREVETAGGHITKIDQKVDFKLCAQQLSYRVQAYVFDMKFDIILGQQWFQQAKPIPQWSTSSWVLPVGTRGTVTLSPCDNSLNQDSINGAQDFA</sequence>
<dbReference type="InterPro" id="IPR001969">
    <property type="entry name" value="Aspartic_peptidase_AS"/>
</dbReference>
<dbReference type="OrthoDB" id="2290219at2759"/>
<evidence type="ECO:0000313" key="6">
    <source>
        <dbReference type="Proteomes" id="UP000252139"/>
    </source>
</evidence>
<dbReference type="SUPFAM" id="SSF50630">
    <property type="entry name" value="Acid proteases"/>
    <property type="match status" value="1"/>
</dbReference>
<keyword evidence="2" id="KW-0863">Zinc-finger</keyword>
<keyword evidence="1" id="KW-0378">Hydrolase</keyword>
<proteinExistence type="predicted"/>
<dbReference type="InterPro" id="IPR001878">
    <property type="entry name" value="Znf_CCHC"/>
</dbReference>
<dbReference type="GO" id="GO:0008270">
    <property type="term" value="F:zinc ion binding"/>
    <property type="evidence" value="ECO:0007669"/>
    <property type="project" value="UniProtKB-KW"/>
</dbReference>
<feature type="non-terminal residue" evidence="5">
    <location>
        <position position="1"/>
    </location>
</feature>
<dbReference type="STRING" id="86630.A0A367IMU8"/>
<reference evidence="5 6" key="1">
    <citation type="journal article" date="2018" name="G3 (Bethesda)">
        <title>Phylogenetic and Phylogenomic Definition of Rhizopus Species.</title>
        <authorList>
            <person name="Gryganskyi A.P."/>
            <person name="Golan J."/>
            <person name="Dolatabadi S."/>
            <person name="Mondo S."/>
            <person name="Robb S."/>
            <person name="Idnurm A."/>
            <person name="Muszewska A."/>
            <person name="Steczkiewicz K."/>
            <person name="Masonjones S."/>
            <person name="Liao H.L."/>
            <person name="Gajdeczka M.T."/>
            <person name="Anike F."/>
            <person name="Vuek A."/>
            <person name="Anishchenko I.M."/>
            <person name="Voigt K."/>
            <person name="de Hoog G.S."/>
            <person name="Smith M.E."/>
            <person name="Heitman J."/>
            <person name="Vilgalys R."/>
            <person name="Stajich J.E."/>
        </authorList>
    </citation>
    <scope>NUCLEOTIDE SEQUENCE [LARGE SCALE GENOMIC DNA]</scope>
    <source>
        <strain evidence="5 6">CBS 357.93</strain>
    </source>
</reference>
<name>A0A367IMU8_RHIAZ</name>
<dbReference type="Pfam" id="PF13650">
    <property type="entry name" value="Asp_protease_2"/>
    <property type="match status" value="1"/>
</dbReference>
<feature type="region of interest" description="Disordered" evidence="3">
    <location>
        <begin position="134"/>
        <end position="153"/>
    </location>
</feature>
<dbReference type="SMART" id="SM00343">
    <property type="entry name" value="ZnF_C2HC"/>
    <property type="match status" value="1"/>
</dbReference>
<dbReference type="Proteomes" id="UP000252139">
    <property type="component" value="Unassembled WGS sequence"/>
</dbReference>
<feature type="domain" description="CCHC-type" evidence="4">
    <location>
        <begin position="115"/>
        <end position="130"/>
    </location>
</feature>
<accession>A0A367IMU8</accession>
<evidence type="ECO:0000313" key="5">
    <source>
        <dbReference type="EMBL" id="RCH79010.1"/>
    </source>
</evidence>
<dbReference type="PROSITE" id="PS50158">
    <property type="entry name" value="ZF_CCHC"/>
    <property type="match status" value="1"/>
</dbReference>
<evidence type="ECO:0000259" key="4">
    <source>
        <dbReference type="PROSITE" id="PS50158"/>
    </source>
</evidence>
<keyword evidence="2" id="KW-0479">Metal-binding</keyword>
<protein>
    <recommendedName>
        <fullName evidence="4">CCHC-type domain-containing protein</fullName>
    </recommendedName>
</protein>
<evidence type="ECO:0000256" key="1">
    <source>
        <dbReference type="ARBA" id="ARBA00022750"/>
    </source>
</evidence>
<dbReference type="GO" id="GO:0004190">
    <property type="term" value="F:aspartic-type endopeptidase activity"/>
    <property type="evidence" value="ECO:0007669"/>
    <property type="project" value="UniProtKB-KW"/>
</dbReference>
<keyword evidence="1" id="KW-0064">Aspartyl protease</keyword>
<keyword evidence="2" id="KW-0862">Zinc</keyword>
<dbReference type="Gene3D" id="4.10.60.10">
    <property type="entry name" value="Zinc finger, CCHC-type"/>
    <property type="match status" value="1"/>
</dbReference>
<evidence type="ECO:0000256" key="3">
    <source>
        <dbReference type="SAM" id="MobiDB-lite"/>
    </source>
</evidence>
<comment type="caution">
    <text evidence="5">The sequence shown here is derived from an EMBL/GenBank/DDBJ whole genome shotgun (WGS) entry which is preliminary data.</text>
</comment>
<dbReference type="InterPro" id="IPR036875">
    <property type="entry name" value="Znf_CCHC_sf"/>
</dbReference>
<organism evidence="5 6">
    <name type="scientific">Rhizopus azygosporus</name>
    <name type="common">Rhizopus microsporus var. azygosporus</name>
    <dbReference type="NCBI Taxonomy" id="86630"/>
    <lineage>
        <taxon>Eukaryota</taxon>
        <taxon>Fungi</taxon>
        <taxon>Fungi incertae sedis</taxon>
        <taxon>Mucoromycota</taxon>
        <taxon>Mucoromycotina</taxon>
        <taxon>Mucoromycetes</taxon>
        <taxon>Mucorales</taxon>
        <taxon>Mucorineae</taxon>
        <taxon>Rhizopodaceae</taxon>
        <taxon>Rhizopus</taxon>
    </lineage>
</organism>
<dbReference type="Gene3D" id="2.40.70.10">
    <property type="entry name" value="Acid Proteases"/>
    <property type="match status" value="1"/>
</dbReference>
<dbReference type="AlphaFoldDB" id="A0A367IMU8"/>
<dbReference type="InterPro" id="IPR021109">
    <property type="entry name" value="Peptidase_aspartic_dom_sf"/>
</dbReference>
<dbReference type="PROSITE" id="PS00141">
    <property type="entry name" value="ASP_PROTEASE"/>
    <property type="match status" value="1"/>
</dbReference>
<keyword evidence="6" id="KW-1185">Reference proteome</keyword>
<dbReference type="EMBL" id="PJQL01004760">
    <property type="protein sequence ID" value="RCH79010.1"/>
    <property type="molecule type" value="Genomic_DNA"/>
</dbReference>
<evidence type="ECO:0000256" key="2">
    <source>
        <dbReference type="PROSITE-ProRule" id="PRU00047"/>
    </source>
</evidence>
<keyword evidence="1" id="KW-0645">Protease</keyword>
<gene>
    <name evidence="5" type="ORF">CU097_000225</name>
</gene>
<dbReference type="CDD" id="cd00303">
    <property type="entry name" value="retropepsin_like"/>
    <property type="match status" value="1"/>
</dbReference>
<dbReference type="SUPFAM" id="SSF57756">
    <property type="entry name" value="Retrovirus zinc finger-like domains"/>
    <property type="match status" value="1"/>
</dbReference>
<feature type="non-terminal residue" evidence="5">
    <location>
        <position position="342"/>
    </location>
</feature>
<dbReference type="Pfam" id="PF00098">
    <property type="entry name" value="zf-CCHC"/>
    <property type="match status" value="1"/>
</dbReference>
<dbReference type="GO" id="GO:0006508">
    <property type="term" value="P:proteolysis"/>
    <property type="evidence" value="ECO:0007669"/>
    <property type="project" value="InterPro"/>
</dbReference>
<dbReference type="GO" id="GO:0003676">
    <property type="term" value="F:nucleic acid binding"/>
    <property type="evidence" value="ECO:0007669"/>
    <property type="project" value="InterPro"/>
</dbReference>